<accession>A0AA49JVT4</accession>
<dbReference type="CDD" id="cd02037">
    <property type="entry name" value="Mrp_NBP35"/>
    <property type="match status" value="1"/>
</dbReference>
<dbReference type="PANTHER" id="PTHR42961:SF2">
    <property type="entry name" value="IRON-SULFUR PROTEIN NUBPL"/>
    <property type="match status" value="1"/>
</dbReference>
<evidence type="ECO:0000256" key="3">
    <source>
        <dbReference type="ARBA" id="ARBA00022723"/>
    </source>
</evidence>
<name>A0AA49JVT4_9BACT</name>
<dbReference type="GO" id="GO:0051539">
    <property type="term" value="F:4 iron, 4 sulfur cluster binding"/>
    <property type="evidence" value="ECO:0007669"/>
    <property type="project" value="TreeGrafter"/>
</dbReference>
<dbReference type="GO" id="GO:0005524">
    <property type="term" value="F:ATP binding"/>
    <property type="evidence" value="ECO:0007669"/>
    <property type="project" value="UniProtKB-UniRule"/>
</dbReference>
<evidence type="ECO:0000256" key="5">
    <source>
        <dbReference type="ARBA" id="ARBA00022840"/>
    </source>
</evidence>
<dbReference type="AlphaFoldDB" id="A0AA49JVT4"/>
<comment type="similarity">
    <text evidence="2">In the C-terminal section; belongs to the Mrp/NBP35 ATP-binding proteins family.</text>
</comment>
<dbReference type="GO" id="GO:0046872">
    <property type="term" value="F:metal ion binding"/>
    <property type="evidence" value="ECO:0007669"/>
    <property type="project" value="UniProtKB-KW"/>
</dbReference>
<comment type="function">
    <text evidence="8">Binds and transfers iron-sulfur (Fe-S) clusters to target apoproteins. Can hydrolyze ATP.</text>
</comment>
<organism evidence="10">
    <name type="scientific">Pseudogemmatithrix spongiicola</name>
    <dbReference type="NCBI Taxonomy" id="3062599"/>
    <lineage>
        <taxon>Bacteria</taxon>
        <taxon>Pseudomonadati</taxon>
        <taxon>Gemmatimonadota</taxon>
        <taxon>Gemmatimonadia</taxon>
        <taxon>Gemmatimonadales</taxon>
        <taxon>Gemmatimonadaceae</taxon>
        <taxon>Pseudogemmatithrix</taxon>
    </lineage>
</organism>
<dbReference type="InterPro" id="IPR034904">
    <property type="entry name" value="FSCA_dom_sf"/>
</dbReference>
<dbReference type="FunFam" id="3.40.50.300:FF:001119">
    <property type="entry name" value="Iron-sulfur cluster carrier protein"/>
    <property type="match status" value="1"/>
</dbReference>
<evidence type="ECO:0000256" key="6">
    <source>
        <dbReference type="ARBA" id="ARBA00023004"/>
    </source>
</evidence>
<keyword evidence="4 8" id="KW-0547">Nucleotide-binding</keyword>
<feature type="domain" description="MIP18 family-like" evidence="9">
    <location>
        <begin position="8"/>
        <end position="75"/>
    </location>
</feature>
<dbReference type="KEGG" id="pspc:Strain318_002262"/>
<dbReference type="GO" id="GO:0140663">
    <property type="term" value="F:ATP-dependent FeS chaperone activity"/>
    <property type="evidence" value="ECO:0007669"/>
    <property type="project" value="InterPro"/>
</dbReference>
<dbReference type="InterPro" id="IPR044304">
    <property type="entry name" value="NUBPL-like"/>
</dbReference>
<evidence type="ECO:0000256" key="8">
    <source>
        <dbReference type="HAMAP-Rule" id="MF_02040"/>
    </source>
</evidence>
<evidence type="ECO:0000313" key="12">
    <source>
        <dbReference type="Proteomes" id="UP001229955"/>
    </source>
</evidence>
<accession>A0AA49K1Q3</accession>
<dbReference type="Gene3D" id="3.30.300.130">
    <property type="entry name" value="Fe-S cluster assembly (FSCA)"/>
    <property type="match status" value="1"/>
</dbReference>
<keyword evidence="3 8" id="KW-0479">Metal-binding</keyword>
<evidence type="ECO:0000313" key="10">
    <source>
        <dbReference type="EMBL" id="WKW12952.1"/>
    </source>
</evidence>
<dbReference type="SUPFAM" id="SSF117916">
    <property type="entry name" value="Fe-S cluster assembly (FSCA) domain-like"/>
    <property type="match status" value="1"/>
</dbReference>
<keyword evidence="12" id="KW-1185">Reference proteome</keyword>
<evidence type="ECO:0000259" key="9">
    <source>
        <dbReference type="Pfam" id="PF01883"/>
    </source>
</evidence>
<gene>
    <name evidence="10" type="ORF">Strain138_002263</name>
    <name evidence="11" type="ORF">Strain318_002262</name>
</gene>
<reference evidence="10" key="1">
    <citation type="submission" date="2023-07" db="EMBL/GenBank/DDBJ databases">
        <authorList>
            <person name="Haufschild T."/>
            <person name="Kallscheuer N."/>
            <person name="Hammer J."/>
            <person name="Kohn T."/>
            <person name="Kabuu M."/>
            <person name="Jogler M."/>
            <person name="Wohfarth N."/>
            <person name="Heuer A."/>
            <person name="Rohde M."/>
            <person name="van Teeseling M.C.F."/>
            <person name="Jogler C."/>
        </authorList>
    </citation>
    <scope>NUCLEOTIDE SEQUENCE</scope>
    <source>
        <strain evidence="10">Strain 138</strain>
        <strain evidence="11">Strain 318</strain>
    </source>
</reference>
<feature type="binding site" evidence="8">
    <location>
        <begin position="134"/>
        <end position="141"/>
    </location>
    <ligand>
        <name>ATP</name>
        <dbReference type="ChEBI" id="CHEBI:30616"/>
    </ligand>
</feature>
<evidence type="ECO:0000313" key="11">
    <source>
        <dbReference type="EMBL" id="WKW15859.1"/>
    </source>
</evidence>
<dbReference type="InterPro" id="IPR027417">
    <property type="entry name" value="P-loop_NTPase"/>
</dbReference>
<proteinExistence type="inferred from homology"/>
<comment type="similarity">
    <text evidence="8">Belongs to the Mrp/NBP35 ATP-binding proteins family.</text>
</comment>
<keyword evidence="7 8" id="KW-0411">Iron-sulfur</keyword>
<comment type="subunit">
    <text evidence="8">Homodimer.</text>
</comment>
<dbReference type="Proteomes" id="UP001229955">
    <property type="component" value="Chromosome"/>
</dbReference>
<dbReference type="Gene3D" id="3.40.50.300">
    <property type="entry name" value="P-loop containing nucleotide triphosphate hydrolases"/>
    <property type="match status" value="1"/>
</dbReference>
<evidence type="ECO:0000256" key="2">
    <source>
        <dbReference type="ARBA" id="ARBA00008205"/>
    </source>
</evidence>
<dbReference type="EMBL" id="CP130613">
    <property type="protein sequence ID" value="WKW15859.1"/>
    <property type="molecule type" value="Genomic_DNA"/>
</dbReference>
<dbReference type="HAMAP" id="MF_02040">
    <property type="entry name" value="Mrp_NBP35"/>
    <property type="match status" value="1"/>
</dbReference>
<comment type="similarity">
    <text evidence="1">In the N-terminal section; belongs to the MIP18 family.</text>
</comment>
<dbReference type="InterPro" id="IPR033756">
    <property type="entry name" value="YlxH/NBP35"/>
</dbReference>
<evidence type="ECO:0000256" key="7">
    <source>
        <dbReference type="ARBA" id="ARBA00023014"/>
    </source>
</evidence>
<dbReference type="SUPFAM" id="SSF52540">
    <property type="entry name" value="P-loop containing nucleoside triphosphate hydrolases"/>
    <property type="match status" value="1"/>
</dbReference>
<dbReference type="PROSITE" id="PS01215">
    <property type="entry name" value="MRP"/>
    <property type="match status" value="1"/>
</dbReference>
<dbReference type="EMBL" id="CP130612">
    <property type="protein sequence ID" value="WKW12952.1"/>
    <property type="molecule type" value="Genomic_DNA"/>
</dbReference>
<dbReference type="GO" id="GO:0016226">
    <property type="term" value="P:iron-sulfur cluster assembly"/>
    <property type="evidence" value="ECO:0007669"/>
    <property type="project" value="InterPro"/>
</dbReference>
<dbReference type="InterPro" id="IPR002744">
    <property type="entry name" value="MIP18-like"/>
</dbReference>
<dbReference type="Pfam" id="PF01883">
    <property type="entry name" value="FeS_assembly_P"/>
    <property type="match status" value="1"/>
</dbReference>
<dbReference type="GO" id="GO:0016887">
    <property type="term" value="F:ATP hydrolysis activity"/>
    <property type="evidence" value="ECO:0007669"/>
    <property type="project" value="UniProtKB-UniRule"/>
</dbReference>
<protein>
    <recommendedName>
        <fullName evidence="8">Iron-sulfur cluster carrier protein</fullName>
    </recommendedName>
</protein>
<keyword evidence="5 8" id="KW-0067">ATP-binding</keyword>
<sequence>MTDTLQARLAEALAPIANPRTGASLYQTQQLRDIAATREGKVRVTLLLAAQDDPTLARQVRQALEKVEGVTEVRVDVKDAAEPAADANYAPPKGGEAKSRALPVMGADTAPKAPAAPQPVSYPQLGRIIAVSSGKGGVGKSTVTTNLAISLAKLGYHVGLMDADIYGPNIPRMMGVDEAPPVQDDKIQPLLAHGVKVISLGFLIERDQPAIWRGPIVMKIITQFLRDVNWGRLDFLLVDMPPGTGDAQLSLVQATQVAGAVIVTTPQEVAVGDALRGAKMFERVGVPVLGVVENMSYFESPETGKPMAIFGTGGGKRLADELQVPLLGEVPLYPPVLEGADRGAPIVVSGPTSTAAKKLNDVAGKIISALGVGAPA</sequence>
<keyword evidence="8" id="KW-0378">Hydrolase</keyword>
<dbReference type="Pfam" id="PF10609">
    <property type="entry name" value="ParA"/>
    <property type="match status" value="1"/>
</dbReference>
<keyword evidence="6 8" id="KW-0408">Iron</keyword>
<dbReference type="RefSeq" id="WP_367885819.1">
    <property type="nucleotide sequence ID" value="NZ_CP130612.1"/>
</dbReference>
<dbReference type="PANTHER" id="PTHR42961">
    <property type="entry name" value="IRON-SULFUR PROTEIN NUBPL"/>
    <property type="match status" value="1"/>
</dbReference>
<dbReference type="InterPro" id="IPR000808">
    <property type="entry name" value="Mrp-like_CS"/>
</dbReference>
<evidence type="ECO:0000256" key="1">
    <source>
        <dbReference type="ARBA" id="ARBA00007352"/>
    </source>
</evidence>
<evidence type="ECO:0000256" key="4">
    <source>
        <dbReference type="ARBA" id="ARBA00022741"/>
    </source>
</evidence>
<dbReference type="InterPro" id="IPR019591">
    <property type="entry name" value="Mrp/NBP35_ATP-bd"/>
</dbReference>